<dbReference type="GeneID" id="128314530"/>
<protein>
    <submittedName>
        <fullName evidence="3">Uncharacterized protein LOC128314530</fullName>
    </submittedName>
</protein>
<reference evidence="3" key="1">
    <citation type="submission" date="2025-08" db="UniProtKB">
        <authorList>
            <consortium name="RefSeq"/>
        </authorList>
    </citation>
    <scope>IDENTIFICATION</scope>
    <source>
        <tissue evidence="3">Blood</tissue>
    </source>
</reference>
<organism evidence="2 3">
    <name type="scientific">Acinonyx jubatus</name>
    <name type="common">Cheetah</name>
    <dbReference type="NCBI Taxonomy" id="32536"/>
    <lineage>
        <taxon>Eukaryota</taxon>
        <taxon>Metazoa</taxon>
        <taxon>Chordata</taxon>
        <taxon>Craniata</taxon>
        <taxon>Vertebrata</taxon>
        <taxon>Euteleostomi</taxon>
        <taxon>Mammalia</taxon>
        <taxon>Eutheria</taxon>
        <taxon>Laurasiatheria</taxon>
        <taxon>Carnivora</taxon>
        <taxon>Feliformia</taxon>
        <taxon>Felidae</taxon>
        <taxon>Felinae</taxon>
        <taxon>Acinonyx</taxon>
    </lineage>
</organism>
<sequence>MPRRYRLLIESSACLRTLRWQQRLTMAQCVSLLVFLHGVLAFQTKGVLGLSEESSDSSRGYKKSYYIFQMLPIQNLKGRPENAFDRKAADPPALWPSSVLGARDVIRPAVSPMASVRLRPVPVTPRQNPSTVAPRWLGSTALRGPVPTPFTQARIPQTKGLASVPRNRGTHFAVSARFPPTPRVLTTAGLPTNGALHGTSVPTSPTTKEPRGDM</sequence>
<proteinExistence type="predicted"/>
<evidence type="ECO:0000313" key="3">
    <source>
        <dbReference type="RefSeq" id="XP_053073216.1"/>
    </source>
</evidence>
<evidence type="ECO:0000313" key="2">
    <source>
        <dbReference type="Proteomes" id="UP001652583"/>
    </source>
</evidence>
<accession>A0ABM3PNG8</accession>
<dbReference type="Proteomes" id="UP001652583">
    <property type="component" value="Chromosome B1"/>
</dbReference>
<dbReference type="RefSeq" id="XP_053073216.1">
    <property type="nucleotide sequence ID" value="XM_053217241.1"/>
</dbReference>
<feature type="region of interest" description="Disordered" evidence="1">
    <location>
        <begin position="182"/>
        <end position="214"/>
    </location>
</feature>
<name>A0ABM3PNG8_ACIJB</name>
<gene>
    <name evidence="3" type="primary">LOC128314530</name>
</gene>
<evidence type="ECO:0000256" key="1">
    <source>
        <dbReference type="SAM" id="MobiDB-lite"/>
    </source>
</evidence>
<keyword evidence="2" id="KW-1185">Reference proteome</keyword>